<dbReference type="GeneID" id="14867546"/>
<dbReference type="EMBL" id="GL883026">
    <property type="protein sequence ID" value="EGG15488.1"/>
    <property type="molecule type" value="Genomic_DNA"/>
</dbReference>
<name>F4Q9W9_CACFS</name>
<evidence type="ECO:0000313" key="2">
    <source>
        <dbReference type="Proteomes" id="UP000007797"/>
    </source>
</evidence>
<accession>F4Q9W9</accession>
<dbReference type="RefSeq" id="XP_004354230.1">
    <property type="nucleotide sequence ID" value="XM_004354178.1"/>
</dbReference>
<protein>
    <submittedName>
        <fullName evidence="1">Uncharacterized protein</fullName>
    </submittedName>
</protein>
<sequence>MSNIVRSTLQQATKGQEYEELEYVLDSTFCSTLVLDIADSIASIIDVGQDSINEIEPEETCVPKIQRIIHPHLLTRLVQKIHYCPFYHFLASAALSNDFDIFIQIYKIGYPANKFTTYQLVKILALVINAGYYMFAKRFLLCITHIDLSIMSHTTCQKAINTLFKLYFELLSQDLKQRQQDVAPKEIDINYQKMAYEILKLVGPSYRQHEIIYYASGVTDDQFKKLWNRYSQTNRLDIQKWLANPSQHLKQQQLKSRYDQQFLNHLQRIYKHLKRNQLKKQQQQQNESTQIKTRLNPPPLEIEYIGIWNQCLEQYYFNKDNKKHKSLLMFESSDGIDKNNGRLNKLITTSIYFNNDKVLDYFLNRIKKEIGPFQTMVIENEKEEDEGNIGMSEDSFDVYVGDPNPISTKVFNILVDDNVMQLVAEAMEQDKTQVIRHLLRKPYKLHSLNVISSNTTIRECARKNELQILRLVNSDFGEPPDPPIKEDGLLKDIVTRSFQRFYQKEWKFGRSLQNGAETVVKYIFELAQRERFKIKFHALKSIDPIFCSRDYINLLNEHIAPTIKQASKGKEYVELDFVLESPFAKSLIMDVVDTVQSIISIPGDSNYHLIERVAEYVDQNTEKCITQLSSIGKYITDEYSATRDQLVSIIGKILDDTDFDETQNLPMSYYSSFPQMVSTSTICRKNGHYDKICPFYFFLSSAAISTDVAIYQRVYDIGYNQEGDEREEIEFLEVTPIEMDSLSIEQFKKAINKIFKLYFNLLKKYLESKQEVEQVEVDYQQLANDILELVEFDIQKWFSTVQLKQLKYDEKFANHLERIYNHLKQDQLKQYQTIQIKLDPPPLDLKYIAILNQWLYKYYFNKDTNNNNNNNNNNSLINNYTQKEYNQFIDRAIEIGFVPNQFKK</sequence>
<organism evidence="1 2">
    <name type="scientific">Cavenderia fasciculata</name>
    <name type="common">Slime mold</name>
    <name type="synonym">Dictyostelium fasciculatum</name>
    <dbReference type="NCBI Taxonomy" id="261658"/>
    <lineage>
        <taxon>Eukaryota</taxon>
        <taxon>Amoebozoa</taxon>
        <taxon>Evosea</taxon>
        <taxon>Eumycetozoa</taxon>
        <taxon>Dictyostelia</taxon>
        <taxon>Acytosteliales</taxon>
        <taxon>Cavenderiaceae</taxon>
        <taxon>Cavenderia</taxon>
    </lineage>
</organism>
<keyword evidence="2" id="KW-1185">Reference proteome</keyword>
<dbReference type="Proteomes" id="UP000007797">
    <property type="component" value="Unassembled WGS sequence"/>
</dbReference>
<gene>
    <name evidence="1" type="ORF">DFA_10328</name>
</gene>
<proteinExistence type="predicted"/>
<dbReference type="KEGG" id="dfa:DFA_10328"/>
<dbReference type="AlphaFoldDB" id="F4Q9W9"/>
<reference evidence="2" key="1">
    <citation type="journal article" date="2011" name="Genome Res.">
        <title>Phylogeny-wide analysis of social amoeba genomes highlights ancient origins for complex intercellular communication.</title>
        <authorList>
            <person name="Heidel A.J."/>
            <person name="Lawal H.M."/>
            <person name="Felder M."/>
            <person name="Schilde C."/>
            <person name="Helps N.R."/>
            <person name="Tunggal B."/>
            <person name="Rivero F."/>
            <person name="John U."/>
            <person name="Schleicher M."/>
            <person name="Eichinger L."/>
            <person name="Platzer M."/>
            <person name="Noegel A.A."/>
            <person name="Schaap P."/>
            <person name="Gloeckner G."/>
        </authorList>
    </citation>
    <scope>NUCLEOTIDE SEQUENCE [LARGE SCALE GENOMIC DNA]</scope>
    <source>
        <strain evidence="2">SH3</strain>
    </source>
</reference>
<evidence type="ECO:0000313" key="1">
    <source>
        <dbReference type="EMBL" id="EGG15488.1"/>
    </source>
</evidence>